<dbReference type="AlphaFoldDB" id="A0AA41W6S1"/>
<gene>
    <name evidence="1" type="ORF">NAF29_08630</name>
</gene>
<proteinExistence type="predicted"/>
<dbReference type="RefSeq" id="WP_251261167.1">
    <property type="nucleotide sequence ID" value="NZ_JAMQGP010000003.1"/>
</dbReference>
<evidence type="ECO:0000313" key="2">
    <source>
        <dbReference type="Proteomes" id="UP001165393"/>
    </source>
</evidence>
<organism evidence="1 2">
    <name type="scientific">Echinimonas agarilytica</name>
    <dbReference type="NCBI Taxonomy" id="1215918"/>
    <lineage>
        <taxon>Bacteria</taxon>
        <taxon>Pseudomonadati</taxon>
        <taxon>Pseudomonadota</taxon>
        <taxon>Gammaproteobacteria</taxon>
        <taxon>Alteromonadales</taxon>
        <taxon>Echinimonadaceae</taxon>
        <taxon>Echinimonas</taxon>
    </lineage>
</organism>
<reference evidence="1 2" key="1">
    <citation type="journal article" date="2013" name="Antonie Van Leeuwenhoek">
        <title>Echinimonas agarilytica gen. nov., sp. nov., a new gammaproteobacterium isolated from the sea urchin Strongylocentrotus intermedius.</title>
        <authorList>
            <person name="Nedashkovskaya O.I."/>
            <person name="Stenkova A.M."/>
            <person name="Zhukova N.V."/>
            <person name="Van Trappen S."/>
            <person name="Lee J.S."/>
            <person name="Kim S.B."/>
        </authorList>
    </citation>
    <scope>NUCLEOTIDE SEQUENCE [LARGE SCALE GENOMIC DNA]</scope>
    <source>
        <strain evidence="1 2">KMM 6351</strain>
    </source>
</reference>
<dbReference type="Proteomes" id="UP001165393">
    <property type="component" value="Unassembled WGS sequence"/>
</dbReference>
<dbReference type="EMBL" id="JAMQGP010000003">
    <property type="protein sequence ID" value="MCM2679727.1"/>
    <property type="molecule type" value="Genomic_DNA"/>
</dbReference>
<comment type="caution">
    <text evidence="1">The sequence shown here is derived from an EMBL/GenBank/DDBJ whole genome shotgun (WGS) entry which is preliminary data.</text>
</comment>
<accession>A0AA41W6S1</accession>
<protein>
    <submittedName>
        <fullName evidence="1">Uncharacterized protein</fullName>
    </submittedName>
</protein>
<sequence>MDFSEQQMREQIKFMSGIDIGLFSKDEIGNLRWENVQFEVEYERNVTAKGHFSVKKANVIHFSVEIYCAEYDFTFYIDQQTNAQSVGVLMDDRFEVRPISNQGRLSCIQVKCEDGRAFEMVKNGDLNVVDHLRPLPNWK</sequence>
<evidence type="ECO:0000313" key="1">
    <source>
        <dbReference type="EMBL" id="MCM2679727.1"/>
    </source>
</evidence>
<name>A0AA41W6S1_9GAMM</name>
<keyword evidence="2" id="KW-1185">Reference proteome</keyword>